<accession>A0A7J0DBD3</accession>
<dbReference type="Gene3D" id="3.10.10.10">
    <property type="entry name" value="HIV Type 1 Reverse Transcriptase, subunit A, domain 1"/>
    <property type="match status" value="1"/>
</dbReference>
<sequence length="220" mass="25626">MIGTELTDELRFALINFLKKNSNVFSWSQRDIPGIDPEIAMHKLFTNLKYSLVHQKRRKFAPERLKVIEDEVSKLIRANVVREAHYPDWLAKVVVASQKGEKWRVCVDFTDLNKACPKDSFSLPKIDLIVDATSKHELLSFMDAFSGYHQIKMYPPDIEKTSFIIERGLYCYKVMPFGLKNTGATYQRLVNRIFKEQIGKTMEVYIDDMLVKSLRPHRPP</sequence>
<evidence type="ECO:0000313" key="3">
    <source>
        <dbReference type="Proteomes" id="UP000585474"/>
    </source>
</evidence>
<organism evidence="2 3">
    <name type="scientific">Actinidia rufa</name>
    <dbReference type="NCBI Taxonomy" id="165716"/>
    <lineage>
        <taxon>Eukaryota</taxon>
        <taxon>Viridiplantae</taxon>
        <taxon>Streptophyta</taxon>
        <taxon>Embryophyta</taxon>
        <taxon>Tracheophyta</taxon>
        <taxon>Spermatophyta</taxon>
        <taxon>Magnoliopsida</taxon>
        <taxon>eudicotyledons</taxon>
        <taxon>Gunneridae</taxon>
        <taxon>Pentapetalae</taxon>
        <taxon>asterids</taxon>
        <taxon>Ericales</taxon>
        <taxon>Actinidiaceae</taxon>
        <taxon>Actinidia</taxon>
    </lineage>
</organism>
<dbReference type="InterPro" id="IPR000477">
    <property type="entry name" value="RT_dom"/>
</dbReference>
<proteinExistence type="predicted"/>
<dbReference type="PANTHER" id="PTHR24559:SF431">
    <property type="entry name" value="RNA-DIRECTED DNA POLYMERASE HOMOLOG"/>
    <property type="match status" value="1"/>
</dbReference>
<feature type="domain" description="Reverse transcriptase" evidence="1">
    <location>
        <begin position="99"/>
        <end position="213"/>
    </location>
</feature>
<dbReference type="InterPro" id="IPR043502">
    <property type="entry name" value="DNA/RNA_pol_sf"/>
</dbReference>
<dbReference type="InterPro" id="IPR053134">
    <property type="entry name" value="RNA-dir_DNA_polymerase"/>
</dbReference>
<gene>
    <name evidence="2" type="ORF">Acr_00g0018140</name>
</gene>
<dbReference type="Pfam" id="PF00078">
    <property type="entry name" value="RVT_1"/>
    <property type="match status" value="1"/>
</dbReference>
<evidence type="ECO:0000259" key="1">
    <source>
        <dbReference type="Pfam" id="PF00078"/>
    </source>
</evidence>
<evidence type="ECO:0000313" key="2">
    <source>
        <dbReference type="EMBL" id="GFS31568.1"/>
    </source>
</evidence>
<dbReference type="EMBL" id="BJWL01000147">
    <property type="protein sequence ID" value="GFS31568.1"/>
    <property type="molecule type" value="Genomic_DNA"/>
</dbReference>
<reference evidence="3" key="1">
    <citation type="submission" date="2019-07" db="EMBL/GenBank/DDBJ databases">
        <title>De Novo Assembly of kiwifruit Actinidia rufa.</title>
        <authorList>
            <person name="Sugita-Konishi S."/>
            <person name="Sato K."/>
            <person name="Mori E."/>
            <person name="Abe Y."/>
            <person name="Kisaki G."/>
            <person name="Hamano K."/>
            <person name="Suezawa K."/>
            <person name="Otani M."/>
            <person name="Fukuda T."/>
            <person name="Manabe T."/>
            <person name="Gomi K."/>
            <person name="Tabuchi M."/>
            <person name="Akimitsu K."/>
            <person name="Kataoka I."/>
        </authorList>
    </citation>
    <scope>NUCLEOTIDE SEQUENCE [LARGE SCALE GENOMIC DNA]</scope>
    <source>
        <strain evidence="3">cv. Fuchu</strain>
    </source>
</reference>
<name>A0A7J0DBD3_9ERIC</name>
<dbReference type="PANTHER" id="PTHR24559">
    <property type="entry name" value="TRANSPOSON TY3-I GAG-POL POLYPROTEIN"/>
    <property type="match status" value="1"/>
</dbReference>
<dbReference type="CDD" id="cd01647">
    <property type="entry name" value="RT_LTR"/>
    <property type="match status" value="1"/>
</dbReference>
<comment type="caution">
    <text evidence="2">The sequence shown here is derived from an EMBL/GenBank/DDBJ whole genome shotgun (WGS) entry which is preliminary data.</text>
</comment>
<dbReference type="OrthoDB" id="1928766at2759"/>
<dbReference type="AlphaFoldDB" id="A0A7J0DBD3"/>
<dbReference type="Proteomes" id="UP000585474">
    <property type="component" value="Unassembled WGS sequence"/>
</dbReference>
<dbReference type="SUPFAM" id="SSF56672">
    <property type="entry name" value="DNA/RNA polymerases"/>
    <property type="match status" value="1"/>
</dbReference>
<keyword evidence="3" id="KW-1185">Reference proteome</keyword>
<protein>
    <recommendedName>
        <fullName evidence="1">Reverse transcriptase domain-containing protein</fullName>
    </recommendedName>
</protein>